<protein>
    <submittedName>
        <fullName evidence="1">Uncharacterized protein</fullName>
    </submittedName>
</protein>
<dbReference type="Proteomes" id="UP000805193">
    <property type="component" value="Unassembled WGS sequence"/>
</dbReference>
<name>A0AC60PLP5_IXOPE</name>
<accession>A0AC60PLP5</accession>
<gene>
    <name evidence="1" type="ORF">HPB47_002831</name>
</gene>
<evidence type="ECO:0000313" key="2">
    <source>
        <dbReference type="Proteomes" id="UP000805193"/>
    </source>
</evidence>
<proteinExistence type="predicted"/>
<reference evidence="1 2" key="1">
    <citation type="journal article" date="2020" name="Cell">
        <title>Large-Scale Comparative Analyses of Tick Genomes Elucidate Their Genetic Diversity and Vector Capacities.</title>
        <authorList>
            <consortium name="Tick Genome and Microbiome Consortium (TIGMIC)"/>
            <person name="Jia N."/>
            <person name="Wang J."/>
            <person name="Shi W."/>
            <person name="Du L."/>
            <person name="Sun Y."/>
            <person name="Zhan W."/>
            <person name="Jiang J.F."/>
            <person name="Wang Q."/>
            <person name="Zhang B."/>
            <person name="Ji P."/>
            <person name="Bell-Sakyi L."/>
            <person name="Cui X.M."/>
            <person name="Yuan T.T."/>
            <person name="Jiang B.G."/>
            <person name="Yang W.F."/>
            <person name="Lam T.T."/>
            <person name="Chang Q.C."/>
            <person name="Ding S.J."/>
            <person name="Wang X.J."/>
            <person name="Zhu J.G."/>
            <person name="Ruan X.D."/>
            <person name="Zhao L."/>
            <person name="Wei J.T."/>
            <person name="Ye R.Z."/>
            <person name="Que T.C."/>
            <person name="Du C.H."/>
            <person name="Zhou Y.H."/>
            <person name="Cheng J.X."/>
            <person name="Dai P.F."/>
            <person name="Guo W.B."/>
            <person name="Han X.H."/>
            <person name="Huang E.J."/>
            <person name="Li L.F."/>
            <person name="Wei W."/>
            <person name="Gao Y.C."/>
            <person name="Liu J.Z."/>
            <person name="Shao H.Z."/>
            <person name="Wang X."/>
            <person name="Wang C.C."/>
            <person name="Yang T.C."/>
            <person name="Huo Q.B."/>
            <person name="Li W."/>
            <person name="Chen H.Y."/>
            <person name="Chen S.E."/>
            <person name="Zhou L.G."/>
            <person name="Ni X.B."/>
            <person name="Tian J.H."/>
            <person name="Sheng Y."/>
            <person name="Liu T."/>
            <person name="Pan Y.S."/>
            <person name="Xia L.Y."/>
            <person name="Li J."/>
            <person name="Zhao F."/>
            <person name="Cao W.C."/>
        </authorList>
    </citation>
    <scope>NUCLEOTIDE SEQUENCE [LARGE SCALE GENOMIC DNA]</scope>
    <source>
        <strain evidence="1">Iper-2018</strain>
    </source>
</reference>
<comment type="caution">
    <text evidence="1">The sequence shown here is derived from an EMBL/GenBank/DDBJ whole genome shotgun (WGS) entry which is preliminary data.</text>
</comment>
<organism evidence="1 2">
    <name type="scientific">Ixodes persulcatus</name>
    <name type="common">Taiga tick</name>
    <dbReference type="NCBI Taxonomy" id="34615"/>
    <lineage>
        <taxon>Eukaryota</taxon>
        <taxon>Metazoa</taxon>
        <taxon>Ecdysozoa</taxon>
        <taxon>Arthropoda</taxon>
        <taxon>Chelicerata</taxon>
        <taxon>Arachnida</taxon>
        <taxon>Acari</taxon>
        <taxon>Parasitiformes</taxon>
        <taxon>Ixodida</taxon>
        <taxon>Ixodoidea</taxon>
        <taxon>Ixodidae</taxon>
        <taxon>Ixodinae</taxon>
        <taxon>Ixodes</taxon>
    </lineage>
</organism>
<evidence type="ECO:0000313" key="1">
    <source>
        <dbReference type="EMBL" id="KAG0421283.1"/>
    </source>
</evidence>
<keyword evidence="2" id="KW-1185">Reference proteome</keyword>
<dbReference type="EMBL" id="JABSTQ010010393">
    <property type="protein sequence ID" value="KAG0421283.1"/>
    <property type="molecule type" value="Genomic_DNA"/>
</dbReference>
<sequence>MFSTLKPQTPRDDSGTLKPSDAFVGRSVPAYVGEMEQESRRNNRIRDVLQTSPEYASFELLPASSSKGIRSVHTWPGCGNSKVGQADLDKSEFNDTLLASGAGAVDRSKTATFPRCTPGAMLEDAESGDHFSFLL</sequence>